<name>A0A699WLT9_TANCI</name>
<dbReference type="EMBL" id="BKCJ011657297">
    <property type="protein sequence ID" value="GFD45761.1"/>
    <property type="molecule type" value="Genomic_DNA"/>
</dbReference>
<protein>
    <submittedName>
        <fullName evidence="1">Uncharacterized protein</fullName>
    </submittedName>
</protein>
<dbReference type="AlphaFoldDB" id="A0A699WLT9"/>
<feature type="non-terminal residue" evidence="1">
    <location>
        <position position="1"/>
    </location>
</feature>
<gene>
    <name evidence="1" type="ORF">Tci_917730</name>
</gene>
<evidence type="ECO:0000313" key="1">
    <source>
        <dbReference type="EMBL" id="GFD45761.1"/>
    </source>
</evidence>
<comment type="caution">
    <text evidence="1">The sequence shown here is derived from an EMBL/GenBank/DDBJ whole genome shotgun (WGS) entry which is preliminary data.</text>
</comment>
<reference evidence="1" key="1">
    <citation type="journal article" date="2019" name="Sci. Rep.">
        <title>Draft genome of Tanacetum cinerariifolium, the natural source of mosquito coil.</title>
        <authorList>
            <person name="Yamashiro T."/>
            <person name="Shiraishi A."/>
            <person name="Satake H."/>
            <person name="Nakayama K."/>
        </authorList>
    </citation>
    <scope>NUCLEOTIDE SEQUENCE</scope>
</reference>
<organism evidence="1">
    <name type="scientific">Tanacetum cinerariifolium</name>
    <name type="common">Dalmatian daisy</name>
    <name type="synonym">Chrysanthemum cinerariifolium</name>
    <dbReference type="NCBI Taxonomy" id="118510"/>
    <lineage>
        <taxon>Eukaryota</taxon>
        <taxon>Viridiplantae</taxon>
        <taxon>Streptophyta</taxon>
        <taxon>Embryophyta</taxon>
        <taxon>Tracheophyta</taxon>
        <taxon>Spermatophyta</taxon>
        <taxon>Magnoliopsida</taxon>
        <taxon>eudicotyledons</taxon>
        <taxon>Gunneridae</taxon>
        <taxon>Pentapetalae</taxon>
        <taxon>asterids</taxon>
        <taxon>campanulids</taxon>
        <taxon>Asterales</taxon>
        <taxon>Asteraceae</taxon>
        <taxon>Asteroideae</taxon>
        <taxon>Anthemideae</taxon>
        <taxon>Anthemidinae</taxon>
        <taxon>Tanacetum</taxon>
    </lineage>
</organism>
<sequence>EGEEEAFGVINISGKVVKYHLISKTTTKIFDIGSNQMDDDDDAVEFIPPVEVDPNIYELFLSLVCV</sequence>
<accession>A0A699WLT9</accession>
<proteinExistence type="predicted"/>